<dbReference type="InterPro" id="IPR008333">
    <property type="entry name" value="Cbr1-like_FAD-bd_dom"/>
</dbReference>
<feature type="domain" description="FAD-binding FR-type" evidence="10">
    <location>
        <begin position="64"/>
        <end position="201"/>
    </location>
</feature>
<organism evidence="11 12">
    <name type="scientific">Anthostomella pinea</name>
    <dbReference type="NCBI Taxonomy" id="933095"/>
    <lineage>
        <taxon>Eukaryota</taxon>
        <taxon>Fungi</taxon>
        <taxon>Dikarya</taxon>
        <taxon>Ascomycota</taxon>
        <taxon>Pezizomycotina</taxon>
        <taxon>Sordariomycetes</taxon>
        <taxon>Xylariomycetidae</taxon>
        <taxon>Xylariales</taxon>
        <taxon>Xylariaceae</taxon>
        <taxon>Anthostomella</taxon>
    </lineage>
</organism>
<gene>
    <name evidence="11" type="ORF">KHLLAP_LOCUS7878</name>
</gene>
<evidence type="ECO:0000313" key="11">
    <source>
        <dbReference type="EMBL" id="CAJ2507410.1"/>
    </source>
</evidence>
<proteinExistence type="inferred from homology"/>
<evidence type="ECO:0000256" key="4">
    <source>
        <dbReference type="ARBA" id="ARBA00022630"/>
    </source>
</evidence>
<dbReference type="Gene3D" id="3.40.50.80">
    <property type="entry name" value="Nucleotide-binding domain of ferredoxin-NADP reductase (FNR) module"/>
    <property type="match status" value="1"/>
</dbReference>
<keyword evidence="6" id="KW-0560">Oxidoreductase</keyword>
<comment type="subcellular location">
    <subcellularLocation>
        <location evidence="2">Membrane</location>
    </subcellularLocation>
</comment>
<dbReference type="InterPro" id="IPR039261">
    <property type="entry name" value="FNR_nucleotide-bd"/>
</dbReference>
<evidence type="ECO:0000256" key="6">
    <source>
        <dbReference type="ARBA" id="ARBA00023002"/>
    </source>
</evidence>
<comment type="similarity">
    <text evidence="3">Belongs to the flavoprotein pyridine nucleotide cytochrome reductase family.</text>
</comment>
<feature type="binding site" evidence="8">
    <location>
        <position position="176"/>
    </location>
    <ligand>
        <name>FAD</name>
        <dbReference type="ChEBI" id="CHEBI:57692"/>
    </ligand>
</feature>
<feature type="binding site" evidence="8">
    <location>
        <position position="177"/>
    </location>
    <ligand>
        <name>FAD</name>
        <dbReference type="ChEBI" id="CHEBI:57692"/>
    </ligand>
</feature>
<dbReference type="EMBL" id="CAUWAG010000010">
    <property type="protein sequence ID" value="CAJ2507410.1"/>
    <property type="molecule type" value="Genomic_DNA"/>
</dbReference>
<evidence type="ECO:0000256" key="3">
    <source>
        <dbReference type="ARBA" id="ARBA00006105"/>
    </source>
</evidence>
<dbReference type="GO" id="GO:0016020">
    <property type="term" value="C:membrane"/>
    <property type="evidence" value="ECO:0007669"/>
    <property type="project" value="UniProtKB-SubCell"/>
</dbReference>
<name>A0AAI8YJU7_9PEZI</name>
<evidence type="ECO:0000256" key="5">
    <source>
        <dbReference type="ARBA" id="ARBA00022827"/>
    </source>
</evidence>
<dbReference type="PANTHER" id="PTHR19370">
    <property type="entry name" value="NADH-CYTOCHROME B5 REDUCTASE"/>
    <property type="match status" value="1"/>
</dbReference>
<comment type="caution">
    <text evidence="11">The sequence shown here is derived from an EMBL/GenBank/DDBJ whole genome shotgun (WGS) entry which is preliminary data.</text>
</comment>
<dbReference type="GO" id="GO:0005739">
    <property type="term" value="C:mitochondrion"/>
    <property type="evidence" value="ECO:0007669"/>
    <property type="project" value="TreeGrafter"/>
</dbReference>
<dbReference type="AlphaFoldDB" id="A0AAI8YJU7"/>
<evidence type="ECO:0000313" key="12">
    <source>
        <dbReference type="Proteomes" id="UP001295740"/>
    </source>
</evidence>
<dbReference type="InterPro" id="IPR017927">
    <property type="entry name" value="FAD-bd_FR_type"/>
</dbReference>
<feature type="region of interest" description="Disordered" evidence="9">
    <location>
        <begin position="129"/>
        <end position="158"/>
    </location>
</feature>
<feature type="region of interest" description="Disordered" evidence="9">
    <location>
        <begin position="1"/>
        <end position="22"/>
    </location>
</feature>
<dbReference type="PROSITE" id="PS51384">
    <property type="entry name" value="FAD_FR"/>
    <property type="match status" value="1"/>
</dbReference>
<keyword evidence="7" id="KW-0472">Membrane</keyword>
<evidence type="ECO:0000256" key="2">
    <source>
        <dbReference type="ARBA" id="ARBA00004370"/>
    </source>
</evidence>
<reference evidence="11" key="1">
    <citation type="submission" date="2023-10" db="EMBL/GenBank/DDBJ databases">
        <authorList>
            <person name="Hackl T."/>
        </authorList>
    </citation>
    <scope>NUCLEOTIDE SEQUENCE</scope>
</reference>
<keyword evidence="4 8" id="KW-0285">Flavoprotein</keyword>
<dbReference type="InterPro" id="IPR017938">
    <property type="entry name" value="Riboflavin_synthase-like_b-brl"/>
</dbReference>
<evidence type="ECO:0000256" key="9">
    <source>
        <dbReference type="SAM" id="MobiDB-lite"/>
    </source>
</evidence>
<dbReference type="SUPFAM" id="SSF63380">
    <property type="entry name" value="Riboflavin synthase domain-like"/>
    <property type="match status" value="1"/>
</dbReference>
<evidence type="ECO:0000256" key="1">
    <source>
        <dbReference type="ARBA" id="ARBA00001974"/>
    </source>
</evidence>
<dbReference type="PANTHER" id="PTHR19370:SF189">
    <property type="entry name" value="CYTOCHROME C MITOCHONDRIAL IMPORT FACTOR CYC2"/>
    <property type="match status" value="1"/>
</dbReference>
<feature type="binding site" evidence="8">
    <location>
        <position position="167"/>
    </location>
    <ligand>
        <name>FAD</name>
        <dbReference type="ChEBI" id="CHEBI:57692"/>
    </ligand>
</feature>
<keyword evidence="5 8" id="KW-0274">FAD</keyword>
<evidence type="ECO:0000256" key="7">
    <source>
        <dbReference type="ARBA" id="ARBA00023136"/>
    </source>
</evidence>
<dbReference type="SUPFAM" id="SSF52343">
    <property type="entry name" value="Ferredoxin reductase-like, C-terminal NADP-linked domain"/>
    <property type="match status" value="1"/>
</dbReference>
<evidence type="ECO:0000259" key="10">
    <source>
        <dbReference type="PROSITE" id="PS51384"/>
    </source>
</evidence>
<keyword evidence="12" id="KW-1185">Reference proteome</keyword>
<dbReference type="InterPro" id="IPR001834">
    <property type="entry name" value="CBR-like"/>
</dbReference>
<sequence length="440" mass="47279">MHATSAVSNTMETHFQPQPLQPTGQISISPRWALAALLFSGAALATFRLAGSAADDDDDIINKASFSAFTITSKEQVSPTAFILSIRVSKAAGGPVDSQRIGQAWAHGLWSVEIKQPQLQIARHYTPLPPPPPPPFTKSVGGDPNGGKAQAEAGSGSGCRDDELRFLIRKMDGGEMSNYLSKLRVGDQVWLRGPHLGFDVGRRLGEARDVVFLAGGTGIAPALQAAHRLLDSRPSTGVAVGDEKPTVSIMWANRRAVDALGREQRQIPVRKGWFGLGGGAKTETPQRDEGNQSSFARQILSMKKQHGKHFDISYFVDEEKSFISAKDLVAILSRPQTTASSGLASPAKSCPWHSATSVARLPNDNDAERVSDCSCKRTAPGDRLGAELFCVSGPDGFIEAYAGPKRWQEGNEMQGAVQGLLGSMKKSRPGEMDDWLVLKL</sequence>
<evidence type="ECO:0000256" key="8">
    <source>
        <dbReference type="PIRSR" id="PIRSR601834-1"/>
    </source>
</evidence>
<accession>A0AAI8YJU7</accession>
<comment type="cofactor">
    <cofactor evidence="1 8">
        <name>FAD</name>
        <dbReference type="ChEBI" id="CHEBI:57692"/>
    </cofactor>
</comment>
<dbReference type="Pfam" id="PF00970">
    <property type="entry name" value="FAD_binding_6"/>
    <property type="match status" value="1"/>
</dbReference>
<protein>
    <submittedName>
        <fullName evidence="11">Uu.00g085960.m01.CDS01</fullName>
    </submittedName>
</protein>
<dbReference type="CDD" id="cd06183">
    <property type="entry name" value="cyt_b5_reduct_like"/>
    <property type="match status" value="1"/>
</dbReference>
<dbReference type="GO" id="GO:0016491">
    <property type="term" value="F:oxidoreductase activity"/>
    <property type="evidence" value="ECO:0007669"/>
    <property type="project" value="UniProtKB-KW"/>
</dbReference>
<dbReference type="Proteomes" id="UP001295740">
    <property type="component" value="Unassembled WGS sequence"/>
</dbReference>
<dbReference type="Gene3D" id="2.40.30.10">
    <property type="entry name" value="Translation factors"/>
    <property type="match status" value="1"/>
</dbReference>